<sequence>MFWLLLPNGFNTQDISKTNPSRCIEHDEILIDPLLFNKYNIKYKKVTQNPHEILILSSGILSQSFTQDEIQCESIDFALPSWFYDQFTENSSLCHCKLSSSSNKDESIDLNLYNHETIQRYR</sequence>
<dbReference type="Gene3D" id="2.60.120.650">
    <property type="entry name" value="Cupin"/>
    <property type="match status" value="1"/>
</dbReference>
<dbReference type="EMBL" id="CAJNOG010000083">
    <property type="protein sequence ID" value="CAF0912182.1"/>
    <property type="molecule type" value="Genomic_DNA"/>
</dbReference>
<evidence type="ECO:0000313" key="3">
    <source>
        <dbReference type="Proteomes" id="UP000663845"/>
    </source>
</evidence>
<protein>
    <submittedName>
        <fullName evidence="1">Uncharacterized protein</fullName>
    </submittedName>
</protein>
<dbReference type="Proteomes" id="UP000663845">
    <property type="component" value="Unassembled WGS sequence"/>
</dbReference>
<dbReference type="Proteomes" id="UP000663844">
    <property type="component" value="Unassembled WGS sequence"/>
</dbReference>
<evidence type="ECO:0000313" key="1">
    <source>
        <dbReference type="EMBL" id="CAF0912182.1"/>
    </source>
</evidence>
<reference evidence="1" key="1">
    <citation type="submission" date="2021-02" db="EMBL/GenBank/DDBJ databases">
        <authorList>
            <person name="Nowell W R."/>
        </authorList>
    </citation>
    <scope>NUCLEOTIDE SEQUENCE</scope>
</reference>
<organism evidence="1 3">
    <name type="scientific">Adineta steineri</name>
    <dbReference type="NCBI Taxonomy" id="433720"/>
    <lineage>
        <taxon>Eukaryota</taxon>
        <taxon>Metazoa</taxon>
        <taxon>Spiralia</taxon>
        <taxon>Gnathifera</taxon>
        <taxon>Rotifera</taxon>
        <taxon>Eurotatoria</taxon>
        <taxon>Bdelloidea</taxon>
        <taxon>Adinetida</taxon>
        <taxon>Adinetidae</taxon>
        <taxon>Adineta</taxon>
    </lineage>
</organism>
<dbReference type="EMBL" id="CAJOAZ010008154">
    <property type="protein sequence ID" value="CAF4178577.1"/>
    <property type="molecule type" value="Genomic_DNA"/>
</dbReference>
<accession>A0A814ADT0</accession>
<proteinExistence type="predicted"/>
<gene>
    <name evidence="1" type="ORF">JYZ213_LOCUS11144</name>
    <name evidence="2" type="ORF">OXD698_LOCUS39591</name>
</gene>
<evidence type="ECO:0000313" key="2">
    <source>
        <dbReference type="EMBL" id="CAF4178577.1"/>
    </source>
</evidence>
<dbReference type="AlphaFoldDB" id="A0A814ADT0"/>
<comment type="caution">
    <text evidence="1">The sequence shown here is derived from an EMBL/GenBank/DDBJ whole genome shotgun (WGS) entry which is preliminary data.</text>
</comment>
<name>A0A814ADT0_9BILA</name>